<dbReference type="PANTHER" id="PTHR43591">
    <property type="entry name" value="METHYLTRANSFERASE"/>
    <property type="match status" value="1"/>
</dbReference>
<gene>
    <name evidence="2" type="ORF">C4520_06705</name>
</gene>
<feature type="domain" description="Methyltransferase type 11" evidence="1">
    <location>
        <begin position="65"/>
        <end position="153"/>
    </location>
</feature>
<dbReference type="AlphaFoldDB" id="A0A3A4NRQ6"/>
<evidence type="ECO:0000313" key="2">
    <source>
        <dbReference type="EMBL" id="RJP23238.1"/>
    </source>
</evidence>
<dbReference type="InterPro" id="IPR029063">
    <property type="entry name" value="SAM-dependent_MTases_sf"/>
</dbReference>
<dbReference type="InterPro" id="IPR013216">
    <property type="entry name" value="Methyltransf_11"/>
</dbReference>
<comment type="caution">
    <text evidence="2">The sequence shown here is derived from an EMBL/GenBank/DDBJ whole genome shotgun (WGS) entry which is preliminary data.</text>
</comment>
<sequence length="260" mass="29077">MNRHSGRQAKDQDTRSRVKMANRRLYDAIAGAYEEIDGRRSPRLEMWLRGKLENLRRSAPGGRLLDIGSGSGFVTRCAESLFSLRVGTDMSSGILVANSQAFDAGVAADVDHLPFSDGSFDVVTCFAVLHHLYSFDDLVMEAARVLKPGGLFYSDHDIDSLFCRRFRLPLAVYRRLRDSGSKYREASEQITDELYHLAEWQEKGINASSLASLFANAGFSVESSFHWFGLASITDRVFGERLSRHGWAPLVSLTCRKNGE</sequence>
<dbReference type="Pfam" id="PF08241">
    <property type="entry name" value="Methyltransf_11"/>
    <property type="match status" value="1"/>
</dbReference>
<dbReference type="Gene3D" id="3.40.50.150">
    <property type="entry name" value="Vaccinia Virus protein VP39"/>
    <property type="match status" value="1"/>
</dbReference>
<dbReference type="SUPFAM" id="SSF53335">
    <property type="entry name" value="S-adenosyl-L-methionine-dependent methyltransferases"/>
    <property type="match status" value="1"/>
</dbReference>
<dbReference type="EMBL" id="QZKU01000048">
    <property type="protein sequence ID" value="RJP23238.1"/>
    <property type="molecule type" value="Genomic_DNA"/>
</dbReference>
<proteinExistence type="predicted"/>
<keyword evidence="2" id="KW-0489">Methyltransferase</keyword>
<organism evidence="2 3">
    <name type="scientific">Abyssobacteria bacterium (strain SURF_5)</name>
    <dbReference type="NCBI Taxonomy" id="2093360"/>
    <lineage>
        <taxon>Bacteria</taxon>
        <taxon>Pseudomonadati</taxon>
        <taxon>Candidatus Hydrogenedentota</taxon>
        <taxon>Candidatus Abyssobacteria</taxon>
    </lineage>
</organism>
<dbReference type="CDD" id="cd02440">
    <property type="entry name" value="AdoMet_MTases"/>
    <property type="match status" value="1"/>
</dbReference>
<protein>
    <submittedName>
        <fullName evidence="2">Class I SAM-dependent methyltransferase</fullName>
    </submittedName>
</protein>
<evidence type="ECO:0000313" key="3">
    <source>
        <dbReference type="Proteomes" id="UP000265882"/>
    </source>
</evidence>
<dbReference type="PANTHER" id="PTHR43591:SF110">
    <property type="entry name" value="RHODANESE DOMAIN-CONTAINING PROTEIN"/>
    <property type="match status" value="1"/>
</dbReference>
<name>A0A3A4NRQ6_ABYX5</name>
<reference evidence="2 3" key="1">
    <citation type="journal article" date="2017" name="ISME J.">
        <title>Energy and carbon metabolisms in a deep terrestrial subsurface fluid microbial community.</title>
        <authorList>
            <person name="Momper L."/>
            <person name="Jungbluth S.P."/>
            <person name="Lee M.D."/>
            <person name="Amend J.P."/>
        </authorList>
    </citation>
    <scope>NUCLEOTIDE SEQUENCE [LARGE SCALE GENOMIC DNA]</scope>
    <source>
        <strain evidence="2">SURF_5</strain>
    </source>
</reference>
<dbReference type="Proteomes" id="UP000265882">
    <property type="component" value="Unassembled WGS sequence"/>
</dbReference>
<keyword evidence="2" id="KW-0808">Transferase</keyword>
<dbReference type="GO" id="GO:0008757">
    <property type="term" value="F:S-adenosylmethionine-dependent methyltransferase activity"/>
    <property type="evidence" value="ECO:0007669"/>
    <property type="project" value="InterPro"/>
</dbReference>
<accession>A0A3A4NRQ6</accession>
<evidence type="ECO:0000259" key="1">
    <source>
        <dbReference type="Pfam" id="PF08241"/>
    </source>
</evidence>
<dbReference type="GO" id="GO:0032259">
    <property type="term" value="P:methylation"/>
    <property type="evidence" value="ECO:0007669"/>
    <property type="project" value="UniProtKB-KW"/>
</dbReference>